<proteinExistence type="predicted"/>
<dbReference type="RefSeq" id="WP_075063815.1">
    <property type="nucleotide sequence ID" value="NZ_LGCL01000036.1"/>
</dbReference>
<sequence length="361" mass="40551">MRTQTPSGINLHTVKQRLQEAGLPFSQLTLQDGLSIILWQRGGRIFGPFIDEDTPSIGWMSQAFNDPRQFQALIERGEWNVGGTRAWISPELQFHISNRFDFDGSYSLPAALDPGNYSLEQVSSTEFRLSQRIQMDTRILATGTKRLYLEQKIRIAADPLRKLPIYPELKPAYRFGGFEQAFTLVDEDPNPIYSAVWTLMQLQPGGDLLIPTSIPEMVEFYRNPVAEPYLYNHPGYAQVKLTGSHQFKLAYYAAGLTGRLGYIIHTSPQSSTLIVRNYFNNPSAEYAEEPPTRPGINGQSVYVYNDDGALGGFGELECQGQSVGGPNGLRSVSEQMQIWYYTGQRETIGRITQILLGIPIL</sequence>
<gene>
    <name evidence="1" type="ORF">ADN00_14840</name>
</gene>
<name>A0A0P6XCW5_9CHLR</name>
<evidence type="ECO:0000313" key="2">
    <source>
        <dbReference type="Proteomes" id="UP000050417"/>
    </source>
</evidence>
<evidence type="ECO:0000313" key="1">
    <source>
        <dbReference type="EMBL" id="KPL73067.1"/>
    </source>
</evidence>
<keyword evidence="2" id="KW-1185">Reference proteome</keyword>
<dbReference type="AlphaFoldDB" id="A0A0P6XCW5"/>
<comment type="caution">
    <text evidence="1">The sequence shown here is derived from an EMBL/GenBank/DDBJ whole genome shotgun (WGS) entry which is preliminary data.</text>
</comment>
<dbReference type="STRING" id="1134406.ADN00_14840"/>
<organism evidence="1 2">
    <name type="scientific">Ornatilinea apprima</name>
    <dbReference type="NCBI Taxonomy" id="1134406"/>
    <lineage>
        <taxon>Bacteria</taxon>
        <taxon>Bacillati</taxon>
        <taxon>Chloroflexota</taxon>
        <taxon>Anaerolineae</taxon>
        <taxon>Anaerolineales</taxon>
        <taxon>Anaerolineaceae</taxon>
        <taxon>Ornatilinea</taxon>
    </lineage>
</organism>
<accession>A0A0P6XCW5</accession>
<reference evidence="1 2" key="1">
    <citation type="submission" date="2015-07" db="EMBL/GenBank/DDBJ databases">
        <title>Genome sequence of Ornatilinea apprima DSM 23815.</title>
        <authorList>
            <person name="Hemp J."/>
            <person name="Ward L.M."/>
            <person name="Pace L.A."/>
            <person name="Fischer W.W."/>
        </authorList>
    </citation>
    <scope>NUCLEOTIDE SEQUENCE [LARGE SCALE GENOMIC DNA]</scope>
    <source>
        <strain evidence="1 2">P3M-1</strain>
    </source>
</reference>
<protein>
    <submittedName>
        <fullName evidence="1">Uncharacterized protein</fullName>
    </submittedName>
</protein>
<dbReference type="OrthoDB" id="266444at2"/>
<dbReference type="Proteomes" id="UP000050417">
    <property type="component" value="Unassembled WGS sequence"/>
</dbReference>
<dbReference type="EMBL" id="LGCL01000036">
    <property type="protein sequence ID" value="KPL73067.1"/>
    <property type="molecule type" value="Genomic_DNA"/>
</dbReference>